<dbReference type="GO" id="GO:0000271">
    <property type="term" value="P:polysaccharide biosynthetic process"/>
    <property type="evidence" value="ECO:0007669"/>
    <property type="project" value="TreeGrafter"/>
</dbReference>
<dbReference type="PANTHER" id="PTHR21047:SF2">
    <property type="entry name" value="THYMIDINE DIPHOSPHO-4-KETO-RHAMNOSE 3,5-EPIMERASE"/>
    <property type="match status" value="1"/>
</dbReference>
<dbReference type="InterPro" id="IPR014710">
    <property type="entry name" value="RmlC-like_jellyroll"/>
</dbReference>
<dbReference type="Proteomes" id="UP000231383">
    <property type="component" value="Unassembled WGS sequence"/>
</dbReference>
<dbReference type="InterPro" id="IPR000888">
    <property type="entry name" value="RmlC-like"/>
</dbReference>
<dbReference type="Gene3D" id="2.60.120.10">
    <property type="entry name" value="Jelly Rolls"/>
    <property type="match status" value="1"/>
</dbReference>
<dbReference type="SUPFAM" id="SSF51182">
    <property type="entry name" value="RmlC-like cupins"/>
    <property type="match status" value="1"/>
</dbReference>
<dbReference type="EMBL" id="PFSC01000117">
    <property type="protein sequence ID" value="PJC31272.1"/>
    <property type="molecule type" value="Genomic_DNA"/>
</dbReference>
<dbReference type="GO" id="GO:0008830">
    <property type="term" value="F:dTDP-4-dehydrorhamnose 3,5-epimerase activity"/>
    <property type="evidence" value="ECO:0007669"/>
    <property type="project" value="InterPro"/>
</dbReference>
<dbReference type="Pfam" id="PF00908">
    <property type="entry name" value="dTDP_sugar_isom"/>
    <property type="match status" value="1"/>
</dbReference>
<protein>
    <submittedName>
        <fullName evidence="1">dTDP-4-dehydrorhamnose 3,5-epimerase</fullName>
    </submittedName>
</protein>
<accession>A0A2M8EY78</accession>
<evidence type="ECO:0000313" key="1">
    <source>
        <dbReference type="EMBL" id="PJC31272.1"/>
    </source>
</evidence>
<name>A0A2M8EY78_9BACT</name>
<comment type="caution">
    <text evidence="1">The sequence shown here is derived from an EMBL/GenBank/DDBJ whole genome shotgun (WGS) entry which is preliminary data.</text>
</comment>
<organism evidence="1 2">
    <name type="scientific">Candidatus Roizmanbacteria bacterium CG_4_9_14_0_2_um_filter_39_13</name>
    <dbReference type="NCBI Taxonomy" id="1974839"/>
    <lineage>
        <taxon>Bacteria</taxon>
        <taxon>Candidatus Roizmaniibacteriota</taxon>
    </lineage>
</organism>
<dbReference type="AlphaFoldDB" id="A0A2M8EY78"/>
<reference evidence="2" key="1">
    <citation type="submission" date="2017-09" db="EMBL/GenBank/DDBJ databases">
        <title>Depth-based differentiation of microbial function through sediment-hosted aquifers and enrichment of novel symbionts in the deep terrestrial subsurface.</title>
        <authorList>
            <person name="Probst A.J."/>
            <person name="Ladd B."/>
            <person name="Jarett J.K."/>
            <person name="Geller-Mcgrath D.E."/>
            <person name="Sieber C.M.K."/>
            <person name="Emerson J.B."/>
            <person name="Anantharaman K."/>
            <person name="Thomas B.C."/>
            <person name="Malmstrom R."/>
            <person name="Stieglmeier M."/>
            <person name="Klingl A."/>
            <person name="Woyke T."/>
            <person name="Ryan C.M."/>
            <person name="Banfield J.F."/>
        </authorList>
    </citation>
    <scope>NUCLEOTIDE SEQUENCE [LARGE SCALE GENOMIC DNA]</scope>
</reference>
<dbReference type="GO" id="GO:0005829">
    <property type="term" value="C:cytosol"/>
    <property type="evidence" value="ECO:0007669"/>
    <property type="project" value="TreeGrafter"/>
</dbReference>
<dbReference type="InterPro" id="IPR011051">
    <property type="entry name" value="RmlC_Cupin_sf"/>
</dbReference>
<sequence length="150" mass="17312">MIDGVKIKKLEKISDERGSILHMIRKDDPDFKQFGEIYFSTIYPGVVKGWHLHTEMVLNYAVVTGMIKLVLFDDRKDSHTHGELMELYIGEDNYSLVTIPQNVWNGFKGIGTKTAIVANCSTLPHDPKEIKRMDPLKNDVINYVWEIKFK</sequence>
<dbReference type="PANTHER" id="PTHR21047">
    <property type="entry name" value="DTDP-6-DEOXY-D-GLUCOSE-3,5 EPIMERASE"/>
    <property type="match status" value="1"/>
</dbReference>
<gene>
    <name evidence="1" type="ORF">CO051_04255</name>
</gene>
<proteinExistence type="predicted"/>
<evidence type="ECO:0000313" key="2">
    <source>
        <dbReference type="Proteomes" id="UP000231383"/>
    </source>
</evidence>